<feature type="chain" id="PRO_5002236390" evidence="1">
    <location>
        <begin position="31"/>
        <end position="109"/>
    </location>
</feature>
<dbReference type="HOGENOM" id="CLU_2185993_0_0_1"/>
<dbReference type="Proteomes" id="UP000053259">
    <property type="component" value="Unassembled WGS sequence"/>
</dbReference>
<dbReference type="InParanoid" id="A0A0D1XHD6"/>
<feature type="signal peptide" evidence="1">
    <location>
        <begin position="1"/>
        <end position="30"/>
    </location>
</feature>
<sequence length="109" mass="12907">MSNEKWQCHLSISNLRLLLLFLDTLSPAQAHCQKMSGLDVPPNLYKDGCKNWLSKFHLQYRYHELTRLFNNVSNNAWRPIWDGLAPKDQQHLLLGTRHYRLLLQMPNNH</sequence>
<evidence type="ECO:0000313" key="3">
    <source>
        <dbReference type="Proteomes" id="UP000053259"/>
    </source>
</evidence>
<dbReference type="EMBL" id="KN847553">
    <property type="protein sequence ID" value="KIW01636.1"/>
    <property type="molecule type" value="Genomic_DNA"/>
</dbReference>
<dbReference type="RefSeq" id="XP_016211505.1">
    <property type="nucleotide sequence ID" value="XM_016360519.1"/>
</dbReference>
<organism evidence="2 3">
    <name type="scientific">Verruconis gallopava</name>
    <dbReference type="NCBI Taxonomy" id="253628"/>
    <lineage>
        <taxon>Eukaryota</taxon>
        <taxon>Fungi</taxon>
        <taxon>Dikarya</taxon>
        <taxon>Ascomycota</taxon>
        <taxon>Pezizomycotina</taxon>
        <taxon>Dothideomycetes</taxon>
        <taxon>Pleosporomycetidae</taxon>
        <taxon>Venturiales</taxon>
        <taxon>Sympoventuriaceae</taxon>
        <taxon>Verruconis</taxon>
    </lineage>
</organism>
<gene>
    <name evidence="2" type="ORF">PV09_06823</name>
</gene>
<dbReference type="GeneID" id="27314796"/>
<dbReference type="VEuPathDB" id="FungiDB:PV09_06823"/>
<accession>A0A0D1XHD6</accession>
<evidence type="ECO:0000313" key="2">
    <source>
        <dbReference type="EMBL" id="KIW01636.1"/>
    </source>
</evidence>
<keyword evidence="1" id="KW-0732">Signal</keyword>
<name>A0A0D1XHD6_9PEZI</name>
<evidence type="ECO:0000256" key="1">
    <source>
        <dbReference type="SAM" id="SignalP"/>
    </source>
</evidence>
<proteinExistence type="predicted"/>
<dbReference type="AlphaFoldDB" id="A0A0D1XHD6"/>
<protein>
    <submittedName>
        <fullName evidence="2">Uncharacterized protein</fullName>
    </submittedName>
</protein>
<keyword evidence="3" id="KW-1185">Reference proteome</keyword>
<reference evidence="2 3" key="1">
    <citation type="submission" date="2015-01" db="EMBL/GenBank/DDBJ databases">
        <title>The Genome Sequence of Ochroconis gallopava CBS43764.</title>
        <authorList>
            <consortium name="The Broad Institute Genomics Platform"/>
            <person name="Cuomo C."/>
            <person name="de Hoog S."/>
            <person name="Gorbushina A."/>
            <person name="Stielow B."/>
            <person name="Teixiera M."/>
            <person name="Abouelleil A."/>
            <person name="Chapman S.B."/>
            <person name="Priest M."/>
            <person name="Young S.K."/>
            <person name="Wortman J."/>
            <person name="Nusbaum C."/>
            <person name="Birren B."/>
        </authorList>
    </citation>
    <scope>NUCLEOTIDE SEQUENCE [LARGE SCALE GENOMIC DNA]</scope>
    <source>
        <strain evidence="2 3">CBS 43764</strain>
    </source>
</reference>